<dbReference type="InParanoid" id="A0A1X7UXS3"/>
<sequence>MTVRNDVGSSTKKSVVEMLKSKIPDSQPPHTLSLLNVNEIPHFDDIEITGAVIHKVVFAIQGGAGTGGTDAGQWHDVLLRYGSHSSRLVTLCLSVSYYAK</sequence>
<dbReference type="EnsemblMetazoa" id="Aqu2.1.32780_001">
    <property type="protein sequence ID" value="Aqu2.1.32780_001"/>
    <property type="gene ID" value="Aqu2.1.32780"/>
</dbReference>
<accession>A0A1X7UXS3</accession>
<evidence type="ECO:0000313" key="1">
    <source>
        <dbReference type="EnsemblMetazoa" id="Aqu2.1.32780_001"/>
    </source>
</evidence>
<dbReference type="AlphaFoldDB" id="A0A1X7UXS3"/>
<proteinExistence type="predicted"/>
<name>A0A1X7UXS3_AMPQE</name>
<protein>
    <submittedName>
        <fullName evidence="1">Uncharacterized protein</fullName>
    </submittedName>
</protein>
<reference evidence="1" key="1">
    <citation type="submission" date="2017-05" db="UniProtKB">
        <authorList>
            <consortium name="EnsemblMetazoa"/>
        </authorList>
    </citation>
    <scope>IDENTIFICATION</scope>
</reference>
<organism evidence="1">
    <name type="scientific">Amphimedon queenslandica</name>
    <name type="common">Sponge</name>
    <dbReference type="NCBI Taxonomy" id="400682"/>
    <lineage>
        <taxon>Eukaryota</taxon>
        <taxon>Metazoa</taxon>
        <taxon>Porifera</taxon>
        <taxon>Demospongiae</taxon>
        <taxon>Heteroscleromorpha</taxon>
        <taxon>Haplosclerida</taxon>
        <taxon>Niphatidae</taxon>
        <taxon>Amphimedon</taxon>
    </lineage>
</organism>